<dbReference type="AlphaFoldDB" id="A0A7T5BGV8"/>
<feature type="chain" id="PRO_5032807184" evidence="1">
    <location>
        <begin position="22"/>
        <end position="334"/>
    </location>
</feature>
<gene>
    <name evidence="2" type="ORF">H2515_11075</name>
</gene>
<proteinExistence type="predicted"/>
<sequence length="334" mass="35415">MKKMLLISAALFAMSIGTADASIQTDMAAMRTDAQAIQQMTTTWPEVQAAAQSYGALAPYAAKQWAGQGPIIDTPLGGQELCHNTHWDQLTSELVTGGLNITGDAAVEAYALQTIAIDFQQQYANLMIAEVQAHASNVQQLSQTEAQTKATLNNLMNLLTVTGQQLQTAMGPGTTLRQMPFTNWQAGIGDVPNLAQAQYTAGPHDGAPIGWYAQPTDNALARLIDRCPTGSGSLPMIPLAARVQSAANVSVQDELDVQQAIAPFEHGSSYVLPSGGFASGLLRLPNYPVRMQIVGILAADMPAIAGYMQPVTPALQAFNTTVQSTMSEVSQNVQ</sequence>
<evidence type="ECO:0000256" key="1">
    <source>
        <dbReference type="SAM" id="SignalP"/>
    </source>
</evidence>
<feature type="signal peptide" evidence="1">
    <location>
        <begin position="1"/>
        <end position="21"/>
    </location>
</feature>
<organism evidence="2 3">
    <name type="scientific">Acidithiobacillus ferrivorans</name>
    <dbReference type="NCBI Taxonomy" id="160808"/>
    <lineage>
        <taxon>Bacteria</taxon>
        <taxon>Pseudomonadati</taxon>
        <taxon>Pseudomonadota</taxon>
        <taxon>Acidithiobacillia</taxon>
        <taxon>Acidithiobacillales</taxon>
        <taxon>Acidithiobacillaceae</taxon>
        <taxon>Acidithiobacillus</taxon>
    </lineage>
</organism>
<evidence type="ECO:0000313" key="2">
    <source>
        <dbReference type="EMBL" id="QQD71965.1"/>
    </source>
</evidence>
<dbReference type="RefSeq" id="WP_198660147.1">
    <property type="nucleotide sequence ID" value="NZ_CP059488.1"/>
</dbReference>
<accession>A0A7T5BGV8</accession>
<keyword evidence="1" id="KW-0732">Signal</keyword>
<evidence type="ECO:0000313" key="3">
    <source>
        <dbReference type="Proteomes" id="UP000595420"/>
    </source>
</evidence>
<protein>
    <submittedName>
        <fullName evidence="2">Uncharacterized protein</fullName>
    </submittedName>
</protein>
<dbReference type="EMBL" id="CP059488">
    <property type="protein sequence ID" value="QQD71965.1"/>
    <property type="molecule type" value="Genomic_DNA"/>
</dbReference>
<dbReference type="Proteomes" id="UP000595420">
    <property type="component" value="Chromosome"/>
</dbReference>
<name>A0A7T5BGV8_9PROT</name>
<reference evidence="2 3" key="1">
    <citation type="submission" date="2020-07" db="EMBL/GenBank/DDBJ databases">
        <title>Complete genome sequence analysis of Acidithiobacillus ferrivorans XJFY6S-08 reveals extreme environmental adaptation to alpine acid mine drainage.</title>
        <authorList>
            <person name="Yan L."/>
            <person name="Ni Y."/>
        </authorList>
    </citation>
    <scope>NUCLEOTIDE SEQUENCE [LARGE SCALE GENOMIC DNA]</scope>
    <source>
        <strain evidence="2 3">XJFY6S-08</strain>
    </source>
</reference>